<evidence type="ECO:0000313" key="3">
    <source>
        <dbReference type="Proteomes" id="UP000243359"/>
    </source>
</evidence>
<dbReference type="EMBL" id="LT629751">
    <property type="protein sequence ID" value="SDS81857.1"/>
    <property type="molecule type" value="Genomic_DNA"/>
</dbReference>
<reference evidence="3" key="1">
    <citation type="submission" date="2016-10" db="EMBL/GenBank/DDBJ databases">
        <authorList>
            <person name="Varghese N."/>
            <person name="Submissions S."/>
        </authorList>
    </citation>
    <scope>NUCLEOTIDE SEQUENCE [LARGE SCALE GENOMIC DNA]</scope>
    <source>
        <strain evidence="3">KCTC 32247</strain>
    </source>
</reference>
<keyword evidence="1" id="KW-1133">Transmembrane helix</keyword>
<keyword evidence="3" id="KW-1185">Reference proteome</keyword>
<name>A0A1H1VAT9_9PSED</name>
<dbReference type="Pfam" id="PF16074">
    <property type="entry name" value="PilW"/>
    <property type="match status" value="1"/>
</dbReference>
<sequence>MKMKSVGSFSSARSQAGLNLVELMVASAIGLLIMMAILTLYLNVSRTNDEMARTNALIENGRFAVQILQKDLTHAGFWDGFVPEFDDLTSGAGSFSLDMSALGITAETGAYPAIPERPTGVPDPCRPYAEWGRTASSPDSATKLIHRNNLLGIPVQAYDTAPATCDIDNQQANTDLLVVRYADTCVASTASGSACPDVDGELYFQNSWCTQDNFGVAQDADATGITLAALAASDSNYYNGMRVYVVNGSGVGQAREILDYEGATRKAIVSPWATVPAVGATYYIPSYILDTSGFNLKSGSTCIDAAPKRRFISNIYYIRDYAVNPGDGVPTLMRSSFGVPSGGGDPEQLSAQALVEGVEGFRVELGIDEVSKAGTSEDVDYTERVAWTDSDNKTTATNRGDGSPDRFIRCPTANRAADTTAPSTEPAASVCTADDLEDVVAVKLYVLVRSRERTNGYVDTKTYTLGTTTLGPFNDGFKRHVFSSTVRLNNVSGRRETP</sequence>
<keyword evidence="1" id="KW-0472">Membrane</keyword>
<dbReference type="GO" id="GO:0043683">
    <property type="term" value="P:type IV pilus assembly"/>
    <property type="evidence" value="ECO:0007669"/>
    <property type="project" value="InterPro"/>
</dbReference>
<feature type="transmembrane region" description="Helical" evidence="1">
    <location>
        <begin position="20"/>
        <end position="42"/>
    </location>
</feature>
<evidence type="ECO:0000256" key="1">
    <source>
        <dbReference type="SAM" id="Phobius"/>
    </source>
</evidence>
<protein>
    <submittedName>
        <fullName evidence="2">Type IV Pilus-assembly protein W</fullName>
    </submittedName>
</protein>
<evidence type="ECO:0000313" key="2">
    <source>
        <dbReference type="EMBL" id="SDS81857.1"/>
    </source>
</evidence>
<dbReference type="InterPro" id="IPR032092">
    <property type="entry name" value="PilW"/>
</dbReference>
<dbReference type="STRING" id="1392877.SAMN05216221_2716"/>
<keyword evidence="1" id="KW-0812">Transmembrane</keyword>
<dbReference type="Proteomes" id="UP000243359">
    <property type="component" value="Chromosome I"/>
</dbReference>
<proteinExistence type="predicted"/>
<accession>A0A1H1VAT9</accession>
<gene>
    <name evidence="2" type="ORF">SAMN05216221_2716</name>
</gene>
<dbReference type="AlphaFoldDB" id="A0A1H1VAT9"/>
<organism evidence="2 3">
    <name type="scientific">Pseudomonas oryzae</name>
    <dbReference type="NCBI Taxonomy" id="1392877"/>
    <lineage>
        <taxon>Bacteria</taxon>
        <taxon>Pseudomonadati</taxon>
        <taxon>Pseudomonadota</taxon>
        <taxon>Gammaproteobacteria</taxon>
        <taxon>Pseudomonadales</taxon>
        <taxon>Pseudomonadaceae</taxon>
        <taxon>Pseudomonas</taxon>
    </lineage>
</organism>
<dbReference type="RefSeq" id="WP_197673118.1">
    <property type="nucleotide sequence ID" value="NZ_LT629751.1"/>
</dbReference>